<evidence type="ECO:0008006" key="3">
    <source>
        <dbReference type="Google" id="ProtNLM"/>
    </source>
</evidence>
<protein>
    <recommendedName>
        <fullName evidence="3">Lipoprotein</fullName>
    </recommendedName>
</protein>
<dbReference type="EMBL" id="CP064782">
    <property type="protein sequence ID" value="QWT49957.1"/>
    <property type="molecule type" value="Genomic_DNA"/>
</dbReference>
<name>A0A975SP69_9RHOO</name>
<reference evidence="1" key="1">
    <citation type="submission" date="2020-11" db="EMBL/GenBank/DDBJ databases">
        <title>Azospira inquinata sp. nov.</title>
        <authorList>
            <person name="Moe W.M."/>
            <person name="Mikes M.C."/>
        </authorList>
    </citation>
    <scope>NUCLEOTIDE SEQUENCE</scope>
    <source>
        <strain evidence="1">Azo-3</strain>
    </source>
</reference>
<proteinExistence type="predicted"/>
<evidence type="ECO:0000313" key="1">
    <source>
        <dbReference type="EMBL" id="QWT49957.1"/>
    </source>
</evidence>
<dbReference type="KEGG" id="aiq:Azoinq_04970"/>
<organism evidence="1 2">
    <name type="scientific">Azospira inquinata</name>
    <dbReference type="NCBI Taxonomy" id="2785627"/>
    <lineage>
        <taxon>Bacteria</taxon>
        <taxon>Pseudomonadati</taxon>
        <taxon>Pseudomonadota</taxon>
        <taxon>Betaproteobacteria</taxon>
        <taxon>Rhodocyclales</taxon>
        <taxon>Rhodocyclaceae</taxon>
        <taxon>Azospira</taxon>
    </lineage>
</organism>
<dbReference type="AlphaFoldDB" id="A0A975SP69"/>
<gene>
    <name evidence="1" type="ORF">Azoinq_04970</name>
</gene>
<dbReference type="GO" id="GO:0019867">
    <property type="term" value="C:outer membrane"/>
    <property type="evidence" value="ECO:0007669"/>
    <property type="project" value="InterPro"/>
</dbReference>
<accession>A0A975SP69</accession>
<keyword evidence="2" id="KW-1185">Reference proteome</keyword>
<sequence length="94" mass="10003">MFPSHPIAAAPLGAGALALLLGLGGCHVHVTQDNYARLKVGQTYDQVVAVLGSPDRCDDSLVEQHCSWGSVERRITIVFLDGKAVQLNAQGLHK</sequence>
<evidence type="ECO:0000313" key="2">
    <source>
        <dbReference type="Proteomes" id="UP000683428"/>
    </source>
</evidence>
<dbReference type="RefSeq" id="WP_216131603.1">
    <property type="nucleotide sequence ID" value="NZ_CP064782.1"/>
</dbReference>
<dbReference type="Proteomes" id="UP000683428">
    <property type="component" value="Chromosome"/>
</dbReference>